<reference evidence="1 2" key="1">
    <citation type="journal article" date="2013" name="Mar. Genomics">
        <title>Expression of sulfatases in Rhodopirellula baltica and the diversity of sulfatases in the genus Rhodopirellula.</title>
        <authorList>
            <person name="Wegner C.E."/>
            <person name="Richter-Heitmann T."/>
            <person name="Klindworth A."/>
            <person name="Klockow C."/>
            <person name="Richter M."/>
            <person name="Achstetter T."/>
            <person name="Glockner F.O."/>
            <person name="Harder J."/>
        </authorList>
    </citation>
    <scope>NUCLEOTIDE SEQUENCE [LARGE SCALE GENOMIC DNA]</scope>
    <source>
        <strain evidence="1 2">SM1</strain>
    </source>
</reference>
<dbReference type="Proteomes" id="UP000011991">
    <property type="component" value="Unassembled WGS sequence"/>
</dbReference>
<proteinExistence type="predicted"/>
<accession>M5S473</accession>
<dbReference type="EMBL" id="ANOG01000100">
    <property type="protein sequence ID" value="EMI22442.1"/>
    <property type="molecule type" value="Genomic_DNA"/>
</dbReference>
<name>M5S473_9BACT</name>
<protein>
    <submittedName>
        <fullName evidence="1">Uncharacterized protein</fullName>
    </submittedName>
</protein>
<sequence>MVAIQTDRIGWDRRGWIRFELANNQHPNCHSEKSNQFEESLAFSLLKTSVFKDYSV</sequence>
<dbReference type="AlphaFoldDB" id="M5S473"/>
<keyword evidence="2" id="KW-1185">Reference proteome</keyword>
<evidence type="ECO:0000313" key="1">
    <source>
        <dbReference type="EMBL" id="EMI22442.1"/>
    </source>
</evidence>
<comment type="caution">
    <text evidence="1">The sequence shown here is derived from an EMBL/GenBank/DDBJ whole genome shotgun (WGS) entry which is preliminary data.</text>
</comment>
<evidence type="ECO:0000313" key="2">
    <source>
        <dbReference type="Proteomes" id="UP000011991"/>
    </source>
</evidence>
<dbReference type="PATRIC" id="fig|1265738.3.peg.627"/>
<gene>
    <name evidence="1" type="ORF">RMSM_00626</name>
</gene>
<organism evidence="1 2">
    <name type="scientific">Rhodopirellula maiorica SM1</name>
    <dbReference type="NCBI Taxonomy" id="1265738"/>
    <lineage>
        <taxon>Bacteria</taxon>
        <taxon>Pseudomonadati</taxon>
        <taxon>Planctomycetota</taxon>
        <taxon>Planctomycetia</taxon>
        <taxon>Pirellulales</taxon>
        <taxon>Pirellulaceae</taxon>
        <taxon>Novipirellula</taxon>
    </lineage>
</organism>